<sequence length="165" mass="19489">MPNLYNYSFCEDSQFYYFITKNNIEYRVAFIIDETFSAVSGLEINNIFQIIIEKANFDETEKLDILVSATIKVIISSFFENSQNSIIYVCDDKDKKSQKRFNVFNRWYQKSGLIKTITKVDNIIICQTENENFSIYSSLLYHQDNQNKDTILEVYNTIQEILNDK</sequence>
<gene>
    <name evidence="1" type="ORF">GON26_00670</name>
</gene>
<protein>
    <submittedName>
        <fullName evidence="1">Uncharacterized protein</fullName>
    </submittedName>
</protein>
<comment type="caution">
    <text evidence="1">The sequence shown here is derived from an EMBL/GenBank/DDBJ whole genome shotgun (WGS) entry which is preliminary data.</text>
</comment>
<evidence type="ECO:0000313" key="1">
    <source>
        <dbReference type="EMBL" id="MWB92869.1"/>
    </source>
</evidence>
<dbReference type="InterPro" id="IPR046167">
    <property type="entry name" value="DUF6169"/>
</dbReference>
<dbReference type="Proteomes" id="UP000471501">
    <property type="component" value="Unassembled WGS sequence"/>
</dbReference>
<dbReference type="Pfam" id="PF19666">
    <property type="entry name" value="DUF6169"/>
    <property type="match status" value="1"/>
</dbReference>
<name>A0A6I4NMJ2_9FLAO</name>
<dbReference type="AlphaFoldDB" id="A0A6I4NMJ2"/>
<evidence type="ECO:0000313" key="2">
    <source>
        <dbReference type="Proteomes" id="UP000471501"/>
    </source>
</evidence>
<organism evidence="1 2">
    <name type="scientific">Flavobacterium hydrocarbonoxydans</name>
    <dbReference type="NCBI Taxonomy" id="2683249"/>
    <lineage>
        <taxon>Bacteria</taxon>
        <taxon>Pseudomonadati</taxon>
        <taxon>Bacteroidota</taxon>
        <taxon>Flavobacteriia</taxon>
        <taxon>Flavobacteriales</taxon>
        <taxon>Flavobacteriaceae</taxon>
        <taxon>Flavobacterium</taxon>
    </lineage>
</organism>
<reference evidence="1 2" key="1">
    <citation type="submission" date="2019-12" db="EMBL/GenBank/DDBJ databases">
        <authorList>
            <person name="Kim Y.S."/>
        </authorList>
    </citation>
    <scope>NUCLEOTIDE SEQUENCE [LARGE SCALE GENOMIC DNA]</scope>
    <source>
        <strain evidence="1 2">GA093</strain>
    </source>
</reference>
<proteinExistence type="predicted"/>
<dbReference type="EMBL" id="WSTB01000001">
    <property type="protein sequence ID" value="MWB92869.1"/>
    <property type="molecule type" value="Genomic_DNA"/>
</dbReference>
<accession>A0A6I4NMJ2</accession>
<keyword evidence="2" id="KW-1185">Reference proteome</keyword>
<dbReference type="RefSeq" id="WP_160372814.1">
    <property type="nucleotide sequence ID" value="NZ_WSTB01000001.1"/>
</dbReference>